<comment type="caution">
    <text evidence="2">The sequence shown here is derived from an EMBL/GenBank/DDBJ whole genome shotgun (WGS) entry which is preliminary data.</text>
</comment>
<reference evidence="2 3" key="1">
    <citation type="submission" date="2018-01" db="EMBL/GenBank/DDBJ databases">
        <title>Whole genome analyses suggest that Burkholderia sensu lato contains two further novel genera in the rhizoxinica-symbiotica group Mycetohabitans gen. nov., and Trinickia gen. nov.: implications for the evolution of diazotrophy and nodulation in the Burkholderiaceae.</title>
        <authorList>
            <person name="Estrada-de los Santos P."/>
            <person name="Palmer M."/>
            <person name="Chavez-Ramirez B."/>
            <person name="Beukes C."/>
            <person name="Steenkamp E.T."/>
            <person name="Hirsch A.M."/>
            <person name="Manyaka P."/>
            <person name="Maluk M."/>
            <person name="Lafos M."/>
            <person name="Crook M."/>
            <person name="Gross E."/>
            <person name="Simon M.F."/>
            <person name="Bueno dos Reis Junior F."/>
            <person name="Poole P.S."/>
            <person name="Venter S.N."/>
            <person name="James E.K."/>
        </authorList>
    </citation>
    <scope>NUCLEOTIDE SEQUENCE [LARGE SCALE GENOMIC DNA]</scope>
    <source>
        <strain evidence="2 3">GP25-8</strain>
    </source>
</reference>
<organism evidence="2 3">
    <name type="scientific">Trinickia soli</name>
    <dbReference type="NCBI Taxonomy" id="380675"/>
    <lineage>
        <taxon>Bacteria</taxon>
        <taxon>Pseudomonadati</taxon>
        <taxon>Pseudomonadota</taxon>
        <taxon>Betaproteobacteria</taxon>
        <taxon>Burkholderiales</taxon>
        <taxon>Burkholderiaceae</taxon>
        <taxon>Trinickia</taxon>
    </lineage>
</organism>
<evidence type="ECO:0000313" key="3">
    <source>
        <dbReference type="Proteomes" id="UP000235347"/>
    </source>
</evidence>
<dbReference type="AlphaFoldDB" id="A0A2N7VQ43"/>
<protein>
    <submittedName>
        <fullName evidence="2">Uncharacterized protein</fullName>
    </submittedName>
</protein>
<evidence type="ECO:0000256" key="1">
    <source>
        <dbReference type="SAM" id="MobiDB-lite"/>
    </source>
</evidence>
<feature type="region of interest" description="Disordered" evidence="1">
    <location>
        <begin position="1"/>
        <end position="34"/>
    </location>
</feature>
<proteinExistence type="predicted"/>
<keyword evidence="3" id="KW-1185">Reference proteome</keyword>
<evidence type="ECO:0000313" key="2">
    <source>
        <dbReference type="EMBL" id="PMS19288.1"/>
    </source>
</evidence>
<dbReference type="Proteomes" id="UP000235347">
    <property type="component" value="Unassembled WGS sequence"/>
</dbReference>
<accession>A0A2N7VQ43</accession>
<feature type="region of interest" description="Disordered" evidence="1">
    <location>
        <begin position="118"/>
        <end position="143"/>
    </location>
</feature>
<name>A0A2N7VQ43_9BURK</name>
<dbReference type="EMBL" id="PNYB01000022">
    <property type="protein sequence ID" value="PMS19288.1"/>
    <property type="molecule type" value="Genomic_DNA"/>
</dbReference>
<gene>
    <name evidence="2" type="ORF">C0Z19_21900</name>
</gene>
<sequence>MFPSADPNAPDLNDEPPSTSKNAGGFPTAPPSSAFGKVSIASELREAEAEIGTTGTKADRVIAHLRGKGPTDASAIAELLGIRRDHVSAYLKAALKDGRIVRDGNVFRLGDGKQLAAAEKTAAAPKQSATKDERAPRPPKIAGNDTTVSASLCVGALQIIQWAAGNLTVRANDNVVDLSDTQVLALHAFLELAR</sequence>
<feature type="compositionally biased region" description="Low complexity" evidence="1">
    <location>
        <begin position="118"/>
        <end position="128"/>
    </location>
</feature>